<evidence type="ECO:0000313" key="8">
    <source>
        <dbReference type="EMBL" id="MBD3325361.1"/>
    </source>
</evidence>
<comment type="subcellular location">
    <subcellularLocation>
        <location evidence="1">Membrane</location>
        <topology evidence="1">Multi-pass membrane protein</topology>
    </subcellularLocation>
</comment>
<dbReference type="Proteomes" id="UP000649604">
    <property type="component" value="Unassembled WGS sequence"/>
</dbReference>
<dbReference type="GO" id="GO:0042907">
    <property type="term" value="F:xanthine transmembrane transporter activity"/>
    <property type="evidence" value="ECO:0007669"/>
    <property type="project" value="TreeGrafter"/>
</dbReference>
<feature type="transmembrane region" description="Helical" evidence="7">
    <location>
        <begin position="58"/>
        <end position="75"/>
    </location>
</feature>
<protein>
    <submittedName>
        <fullName evidence="8">Uracil permease</fullName>
    </submittedName>
</protein>
<dbReference type="NCBIfam" id="TIGR00801">
    <property type="entry name" value="ncs2"/>
    <property type="match status" value="1"/>
</dbReference>
<dbReference type="PROSITE" id="PS01116">
    <property type="entry name" value="XANTH_URACIL_PERMASE"/>
    <property type="match status" value="1"/>
</dbReference>
<evidence type="ECO:0000256" key="1">
    <source>
        <dbReference type="ARBA" id="ARBA00004141"/>
    </source>
</evidence>
<evidence type="ECO:0000256" key="7">
    <source>
        <dbReference type="SAM" id="Phobius"/>
    </source>
</evidence>
<evidence type="ECO:0000256" key="2">
    <source>
        <dbReference type="ARBA" id="ARBA00008821"/>
    </source>
</evidence>
<evidence type="ECO:0000313" key="9">
    <source>
        <dbReference type="Proteomes" id="UP000649604"/>
    </source>
</evidence>
<name>A0A9D5JX57_9BACT</name>
<dbReference type="InterPro" id="IPR006042">
    <property type="entry name" value="Xan_ur_permease"/>
</dbReference>
<sequence length="424" mass="44189">MNENTINGKNTIMGLQHMFVMFGATVLVPILTGLDISVALFASGVGTLLFHIVTKFNVPVYLGSSFAFIPAIAAISEKESLSAACGGIVIAGVLYIIVAILFQFISFETIHAILPPRVTGPIIILIGLILAPVAIQNSAGVFSADLVTQIGTGGCWTLAIITFAVGVFVKIYLAQWGFKFLSTLPVLVALITGYLISVLLGIVKFEAVSQAAWIGLPAFSLPTFTGYGISVAVPIAIVTMIEHFGDVLAIGNVVEKDFIRNPGIHRTLIGDGIATSLSAFMGGPANTTYSENTGAVALTGNYNPIVMEIAAVFAILLSVVPKFGKLIGTIPAPVIGGISILLFGMIASIGVKTMVDNRVNLHDPKNLIISSAMLVMGLGIGVSDVQFQIGPINLTGLGLAAIVGILLNAILSGGEREKSERPAS</sequence>
<feature type="transmembrane region" description="Helical" evidence="7">
    <location>
        <begin position="392"/>
        <end position="411"/>
    </location>
</feature>
<comment type="caution">
    <text evidence="8">The sequence shown here is derived from an EMBL/GenBank/DDBJ whole genome shotgun (WGS) entry which is preliminary data.</text>
</comment>
<dbReference type="Pfam" id="PF00860">
    <property type="entry name" value="Xan_ur_permease"/>
    <property type="match status" value="1"/>
</dbReference>
<dbReference type="PANTHER" id="PTHR42810:SF2">
    <property type="entry name" value="PURINE PERMEASE C1399.01C-RELATED"/>
    <property type="match status" value="1"/>
</dbReference>
<keyword evidence="6 7" id="KW-0472">Membrane</keyword>
<organism evidence="8 9">
    <name type="scientific">candidate division KSB3 bacterium</name>
    <dbReference type="NCBI Taxonomy" id="2044937"/>
    <lineage>
        <taxon>Bacteria</taxon>
        <taxon>candidate division KSB3</taxon>
    </lineage>
</organism>
<keyword evidence="3" id="KW-0813">Transport</keyword>
<evidence type="ECO:0000256" key="5">
    <source>
        <dbReference type="ARBA" id="ARBA00022989"/>
    </source>
</evidence>
<feature type="transmembrane region" description="Helical" evidence="7">
    <location>
        <begin position="330"/>
        <end position="355"/>
    </location>
</feature>
<evidence type="ECO:0000256" key="4">
    <source>
        <dbReference type="ARBA" id="ARBA00022692"/>
    </source>
</evidence>
<evidence type="ECO:0000256" key="6">
    <source>
        <dbReference type="ARBA" id="ARBA00023136"/>
    </source>
</evidence>
<dbReference type="GO" id="GO:0005886">
    <property type="term" value="C:plasma membrane"/>
    <property type="evidence" value="ECO:0007669"/>
    <property type="project" value="TreeGrafter"/>
</dbReference>
<dbReference type="PANTHER" id="PTHR42810">
    <property type="entry name" value="PURINE PERMEASE C1399.01C-RELATED"/>
    <property type="match status" value="1"/>
</dbReference>
<feature type="transmembrane region" description="Helical" evidence="7">
    <location>
        <begin position="81"/>
        <end position="106"/>
    </location>
</feature>
<reference evidence="8" key="1">
    <citation type="submission" date="2019-11" db="EMBL/GenBank/DDBJ databases">
        <title>Microbial mats filling the niche in hypersaline microbial mats.</title>
        <authorList>
            <person name="Wong H.L."/>
            <person name="Macleod F.I."/>
            <person name="White R.A. III"/>
            <person name="Burns B.P."/>
        </authorList>
    </citation>
    <scope>NUCLEOTIDE SEQUENCE</scope>
    <source>
        <strain evidence="8">Rbin_158</strain>
    </source>
</reference>
<feature type="transmembrane region" description="Helical" evidence="7">
    <location>
        <begin position="180"/>
        <end position="203"/>
    </location>
</feature>
<keyword evidence="4 7" id="KW-0812">Transmembrane</keyword>
<dbReference type="AlphaFoldDB" id="A0A9D5JX57"/>
<comment type="similarity">
    <text evidence="2">Belongs to the nucleobase:cation symporter-2 (NCS2) (TC 2.A.40) family.</text>
</comment>
<dbReference type="InterPro" id="IPR006043">
    <property type="entry name" value="NCS2"/>
</dbReference>
<feature type="transmembrane region" description="Helical" evidence="7">
    <location>
        <begin position="118"/>
        <end position="135"/>
    </location>
</feature>
<keyword evidence="5 7" id="KW-1133">Transmembrane helix</keyword>
<feature type="transmembrane region" description="Helical" evidence="7">
    <location>
        <begin position="305"/>
        <end position="324"/>
    </location>
</feature>
<accession>A0A9D5JX57</accession>
<gene>
    <name evidence="8" type="ORF">GF339_12295</name>
</gene>
<feature type="transmembrane region" description="Helical" evidence="7">
    <location>
        <begin position="223"/>
        <end position="241"/>
    </location>
</feature>
<dbReference type="EMBL" id="WJJP01000399">
    <property type="protein sequence ID" value="MBD3325361.1"/>
    <property type="molecule type" value="Genomic_DNA"/>
</dbReference>
<proteinExistence type="inferred from homology"/>
<evidence type="ECO:0000256" key="3">
    <source>
        <dbReference type="ARBA" id="ARBA00022448"/>
    </source>
</evidence>
<feature type="transmembrane region" description="Helical" evidence="7">
    <location>
        <begin position="147"/>
        <end position="173"/>
    </location>
</feature>